<name>A0A482WKD8_LAOST</name>
<organism evidence="2 3">
    <name type="scientific">Laodelphax striatellus</name>
    <name type="common">Small brown planthopper</name>
    <name type="synonym">Delphax striatella</name>
    <dbReference type="NCBI Taxonomy" id="195883"/>
    <lineage>
        <taxon>Eukaryota</taxon>
        <taxon>Metazoa</taxon>
        <taxon>Ecdysozoa</taxon>
        <taxon>Arthropoda</taxon>
        <taxon>Hexapoda</taxon>
        <taxon>Insecta</taxon>
        <taxon>Pterygota</taxon>
        <taxon>Neoptera</taxon>
        <taxon>Paraneoptera</taxon>
        <taxon>Hemiptera</taxon>
        <taxon>Auchenorrhyncha</taxon>
        <taxon>Fulgoroidea</taxon>
        <taxon>Delphacidae</taxon>
        <taxon>Criomorphinae</taxon>
        <taxon>Laodelphax</taxon>
    </lineage>
</organism>
<dbReference type="Proteomes" id="UP000291343">
    <property type="component" value="Unassembled WGS sequence"/>
</dbReference>
<reference evidence="2 3" key="1">
    <citation type="journal article" date="2017" name="Gigascience">
        <title>Genome sequence of the small brown planthopper, Laodelphax striatellus.</title>
        <authorList>
            <person name="Zhu J."/>
            <person name="Jiang F."/>
            <person name="Wang X."/>
            <person name="Yang P."/>
            <person name="Bao Y."/>
            <person name="Zhao W."/>
            <person name="Wang W."/>
            <person name="Lu H."/>
            <person name="Wang Q."/>
            <person name="Cui N."/>
            <person name="Li J."/>
            <person name="Chen X."/>
            <person name="Luo L."/>
            <person name="Yu J."/>
            <person name="Kang L."/>
            <person name="Cui F."/>
        </authorList>
    </citation>
    <scope>NUCLEOTIDE SEQUENCE [LARGE SCALE GENOMIC DNA]</scope>
    <source>
        <strain evidence="2">Lst14</strain>
    </source>
</reference>
<comment type="caution">
    <text evidence="2">The sequence shown here is derived from an EMBL/GenBank/DDBJ whole genome shotgun (WGS) entry which is preliminary data.</text>
</comment>
<dbReference type="PROSITE" id="PS50826">
    <property type="entry name" value="RUN"/>
    <property type="match status" value="1"/>
</dbReference>
<dbReference type="InterPro" id="IPR037213">
    <property type="entry name" value="Run_dom_sf"/>
</dbReference>
<keyword evidence="3" id="KW-1185">Reference proteome</keyword>
<dbReference type="Pfam" id="PF02759">
    <property type="entry name" value="RUN"/>
    <property type="match status" value="1"/>
</dbReference>
<accession>A0A482WKD8</accession>
<dbReference type="AlphaFoldDB" id="A0A482WKD8"/>
<proteinExistence type="predicted"/>
<evidence type="ECO:0000313" key="2">
    <source>
        <dbReference type="EMBL" id="RZF33790.1"/>
    </source>
</evidence>
<dbReference type="OrthoDB" id="44736at2759"/>
<dbReference type="Gene3D" id="1.20.58.900">
    <property type="match status" value="1"/>
</dbReference>
<dbReference type="SUPFAM" id="SSF140741">
    <property type="entry name" value="RUN domain-like"/>
    <property type="match status" value="1"/>
</dbReference>
<dbReference type="InterPro" id="IPR004012">
    <property type="entry name" value="Run_dom"/>
</dbReference>
<feature type="domain" description="RUN" evidence="1">
    <location>
        <begin position="1"/>
        <end position="69"/>
    </location>
</feature>
<evidence type="ECO:0000259" key="1">
    <source>
        <dbReference type="PROSITE" id="PS50826"/>
    </source>
</evidence>
<sequence length="99" mass="11774">MDVKLRSLVCLGLNEQVLHLWLEILCSSVEVVQKWYQPWSFMCSPGWVQIKCELRMLSQFAFNLNPDWELPTKKQRTSQPLKDGVRDMLVKHHLFSWDL</sequence>
<gene>
    <name evidence="2" type="ORF">LSTR_LSTR017357</name>
</gene>
<dbReference type="STRING" id="195883.A0A482WKD8"/>
<dbReference type="SMART" id="SM00593">
    <property type="entry name" value="RUN"/>
    <property type="match status" value="1"/>
</dbReference>
<evidence type="ECO:0000313" key="3">
    <source>
        <dbReference type="Proteomes" id="UP000291343"/>
    </source>
</evidence>
<protein>
    <recommendedName>
        <fullName evidence="1">RUN domain-containing protein</fullName>
    </recommendedName>
</protein>
<dbReference type="EMBL" id="QKKF02033288">
    <property type="protein sequence ID" value="RZF33790.1"/>
    <property type="molecule type" value="Genomic_DNA"/>
</dbReference>
<dbReference type="InParanoid" id="A0A482WKD8"/>